<feature type="domain" description="PI3K/PI4K catalytic" evidence="3">
    <location>
        <begin position="1"/>
        <end position="200"/>
    </location>
</feature>
<dbReference type="PANTHER" id="PTHR11139:SF68">
    <property type="entry name" value="DNA-DEPENDENT PROTEIN KINASE CATALYTIC SUBUNIT"/>
    <property type="match status" value="1"/>
</dbReference>
<dbReference type="GO" id="GO:0004674">
    <property type="term" value="F:protein serine/threonine kinase activity"/>
    <property type="evidence" value="ECO:0007669"/>
    <property type="project" value="TreeGrafter"/>
</dbReference>
<evidence type="ECO:0000256" key="1">
    <source>
        <dbReference type="ARBA" id="ARBA00022679"/>
    </source>
</evidence>
<dbReference type="InterPro" id="IPR018936">
    <property type="entry name" value="PI3/4_kinase_CS"/>
</dbReference>
<feature type="non-terminal residue" evidence="4">
    <location>
        <position position="1"/>
    </location>
</feature>
<sequence length="200" mass="22219">IQHIFSIVNNILSKNSFCNSNSLSLNTYKVIPMGLSLGAIQWVENTKPLLLCMKESLAKISPKNDPMLSAISEKNKFVSKYKDWNSVLMKPSKSDSFLFIRSEFIKSLATINIAHYLLGIGDRHLDNFLLELNSGKLVGIDFGHAFGSATQVLGVPELVPFRLTNQIENYLAPLGSNVLLRPIMINVLQGNSLFILSSSY</sequence>
<dbReference type="AlphaFoldDB" id="A0A4P9YHU0"/>
<accession>A0A4P9YHU0</accession>
<proteinExistence type="predicted"/>
<dbReference type="InterPro" id="IPR011009">
    <property type="entry name" value="Kinase-like_dom_sf"/>
</dbReference>
<dbReference type="GO" id="GO:0006302">
    <property type="term" value="P:double-strand break repair"/>
    <property type="evidence" value="ECO:0007669"/>
    <property type="project" value="TreeGrafter"/>
</dbReference>
<dbReference type="PROSITE" id="PS50290">
    <property type="entry name" value="PI3_4_KINASE_3"/>
    <property type="match status" value="1"/>
</dbReference>
<keyword evidence="2 4" id="KW-0418">Kinase</keyword>
<dbReference type="SMART" id="SM00146">
    <property type="entry name" value="PI3Kc"/>
    <property type="match status" value="1"/>
</dbReference>
<dbReference type="InterPro" id="IPR050517">
    <property type="entry name" value="DDR_Repair_Kinase"/>
</dbReference>
<organism evidence="4 5">
    <name type="scientific">Rozella allomycis (strain CSF55)</name>
    <dbReference type="NCBI Taxonomy" id="988480"/>
    <lineage>
        <taxon>Eukaryota</taxon>
        <taxon>Fungi</taxon>
        <taxon>Fungi incertae sedis</taxon>
        <taxon>Cryptomycota</taxon>
        <taxon>Cryptomycota incertae sedis</taxon>
        <taxon>Rozella</taxon>
    </lineage>
</organism>
<dbReference type="Gene3D" id="3.30.1010.10">
    <property type="entry name" value="Phosphatidylinositol 3-kinase Catalytic Subunit, Chain A, domain 4"/>
    <property type="match status" value="1"/>
</dbReference>
<keyword evidence="1" id="KW-0808">Transferase</keyword>
<gene>
    <name evidence="4" type="ORF">ROZALSC1DRAFT_15349</name>
</gene>
<evidence type="ECO:0000313" key="5">
    <source>
        <dbReference type="Proteomes" id="UP000281549"/>
    </source>
</evidence>
<reference evidence="5" key="1">
    <citation type="journal article" date="2018" name="Nat. Microbiol.">
        <title>Leveraging single-cell genomics to expand the fungal tree of life.</title>
        <authorList>
            <person name="Ahrendt S.R."/>
            <person name="Quandt C.A."/>
            <person name="Ciobanu D."/>
            <person name="Clum A."/>
            <person name="Salamov A."/>
            <person name="Andreopoulos B."/>
            <person name="Cheng J.F."/>
            <person name="Woyke T."/>
            <person name="Pelin A."/>
            <person name="Henrissat B."/>
            <person name="Reynolds N.K."/>
            <person name="Benny G.L."/>
            <person name="Smith M.E."/>
            <person name="James T.Y."/>
            <person name="Grigoriev I.V."/>
        </authorList>
    </citation>
    <scope>NUCLEOTIDE SEQUENCE [LARGE SCALE GENOMIC DNA]</scope>
    <source>
        <strain evidence="5">CSF55</strain>
    </source>
</reference>
<dbReference type="GO" id="GO:0000723">
    <property type="term" value="P:telomere maintenance"/>
    <property type="evidence" value="ECO:0007669"/>
    <property type="project" value="TreeGrafter"/>
</dbReference>
<dbReference type="Proteomes" id="UP000281549">
    <property type="component" value="Unassembled WGS sequence"/>
</dbReference>
<dbReference type="InterPro" id="IPR000403">
    <property type="entry name" value="PI3/4_kinase_cat_dom"/>
</dbReference>
<evidence type="ECO:0000259" key="3">
    <source>
        <dbReference type="PROSITE" id="PS50290"/>
    </source>
</evidence>
<name>A0A4P9YHU0_ROZAC</name>
<evidence type="ECO:0000256" key="2">
    <source>
        <dbReference type="ARBA" id="ARBA00022777"/>
    </source>
</evidence>
<dbReference type="EMBL" id="ML005510">
    <property type="protein sequence ID" value="RKP18271.1"/>
    <property type="molecule type" value="Genomic_DNA"/>
</dbReference>
<dbReference type="SUPFAM" id="SSF56112">
    <property type="entry name" value="Protein kinase-like (PK-like)"/>
    <property type="match status" value="1"/>
</dbReference>
<dbReference type="PANTHER" id="PTHR11139">
    <property type="entry name" value="ATAXIA TELANGIECTASIA MUTATED ATM -RELATED"/>
    <property type="match status" value="1"/>
</dbReference>
<evidence type="ECO:0000313" key="4">
    <source>
        <dbReference type="EMBL" id="RKP18271.1"/>
    </source>
</evidence>
<dbReference type="GO" id="GO:0005634">
    <property type="term" value="C:nucleus"/>
    <property type="evidence" value="ECO:0007669"/>
    <property type="project" value="TreeGrafter"/>
</dbReference>
<dbReference type="Pfam" id="PF00454">
    <property type="entry name" value="PI3_PI4_kinase"/>
    <property type="match status" value="1"/>
</dbReference>
<dbReference type="InterPro" id="IPR036940">
    <property type="entry name" value="PI3/4_kinase_cat_sf"/>
</dbReference>
<dbReference type="PROSITE" id="PS00916">
    <property type="entry name" value="PI3_4_KINASE_2"/>
    <property type="match status" value="1"/>
</dbReference>
<dbReference type="Gene3D" id="1.10.1070.11">
    <property type="entry name" value="Phosphatidylinositol 3-/4-kinase, catalytic domain"/>
    <property type="match status" value="1"/>
</dbReference>
<protein>
    <submittedName>
        <fullName evidence="4">Kinase-like protein</fullName>
    </submittedName>
</protein>